<dbReference type="SMART" id="SM00034">
    <property type="entry name" value="CLECT"/>
    <property type="match status" value="1"/>
</dbReference>
<feature type="compositionally biased region" description="Low complexity" evidence="1">
    <location>
        <begin position="30"/>
        <end position="44"/>
    </location>
</feature>
<feature type="region of interest" description="Disordered" evidence="1">
    <location>
        <begin position="26"/>
        <end position="45"/>
    </location>
</feature>
<proteinExistence type="predicted"/>
<organism evidence="4 5">
    <name type="scientific">Tetraparma gracilis</name>
    <dbReference type="NCBI Taxonomy" id="2962635"/>
    <lineage>
        <taxon>Eukaryota</taxon>
        <taxon>Sar</taxon>
        <taxon>Stramenopiles</taxon>
        <taxon>Ochrophyta</taxon>
        <taxon>Bolidophyceae</taxon>
        <taxon>Parmales</taxon>
        <taxon>Triparmaceae</taxon>
        <taxon>Tetraparma</taxon>
    </lineage>
</organism>
<dbReference type="CDD" id="cd00037">
    <property type="entry name" value="CLECT"/>
    <property type="match status" value="1"/>
</dbReference>
<name>A0ABQ6MKJ9_9STRA</name>
<keyword evidence="5" id="KW-1185">Reference proteome</keyword>
<feature type="domain" description="C-type lectin" evidence="3">
    <location>
        <begin position="133"/>
        <end position="302"/>
    </location>
</feature>
<feature type="transmembrane region" description="Helical" evidence="2">
    <location>
        <begin position="77"/>
        <end position="98"/>
    </location>
</feature>
<evidence type="ECO:0000313" key="4">
    <source>
        <dbReference type="EMBL" id="GMI27620.1"/>
    </source>
</evidence>
<dbReference type="EMBL" id="BRYB01000317">
    <property type="protein sequence ID" value="GMI27620.1"/>
    <property type="molecule type" value="Genomic_DNA"/>
</dbReference>
<evidence type="ECO:0000313" key="5">
    <source>
        <dbReference type="Proteomes" id="UP001165060"/>
    </source>
</evidence>
<dbReference type="Gene3D" id="3.10.100.10">
    <property type="entry name" value="Mannose-Binding Protein A, subunit A"/>
    <property type="match status" value="1"/>
</dbReference>
<reference evidence="4 5" key="1">
    <citation type="journal article" date="2023" name="Commun. Biol.">
        <title>Genome analysis of Parmales, the sister group of diatoms, reveals the evolutionary specialization of diatoms from phago-mixotrophs to photoautotrophs.</title>
        <authorList>
            <person name="Ban H."/>
            <person name="Sato S."/>
            <person name="Yoshikawa S."/>
            <person name="Yamada K."/>
            <person name="Nakamura Y."/>
            <person name="Ichinomiya M."/>
            <person name="Sato N."/>
            <person name="Blanc-Mathieu R."/>
            <person name="Endo H."/>
            <person name="Kuwata A."/>
            <person name="Ogata H."/>
        </authorList>
    </citation>
    <scope>NUCLEOTIDE SEQUENCE [LARGE SCALE GENOMIC DNA]</scope>
</reference>
<accession>A0ABQ6MKJ9</accession>
<dbReference type="Pfam" id="PF00059">
    <property type="entry name" value="Lectin_C"/>
    <property type="match status" value="1"/>
</dbReference>
<dbReference type="InterPro" id="IPR050111">
    <property type="entry name" value="C-type_lectin/snaclec_domain"/>
</dbReference>
<evidence type="ECO:0000256" key="2">
    <source>
        <dbReference type="SAM" id="Phobius"/>
    </source>
</evidence>
<feature type="region of interest" description="Disordered" evidence="1">
    <location>
        <begin position="1"/>
        <end position="20"/>
    </location>
</feature>
<dbReference type="InterPro" id="IPR001304">
    <property type="entry name" value="C-type_lectin-like"/>
</dbReference>
<dbReference type="PROSITE" id="PS50041">
    <property type="entry name" value="C_TYPE_LECTIN_2"/>
    <property type="match status" value="1"/>
</dbReference>
<dbReference type="PANTHER" id="PTHR22803">
    <property type="entry name" value="MANNOSE, PHOSPHOLIPASE, LECTIN RECEPTOR RELATED"/>
    <property type="match status" value="1"/>
</dbReference>
<evidence type="ECO:0000259" key="3">
    <source>
        <dbReference type="PROSITE" id="PS50041"/>
    </source>
</evidence>
<keyword evidence="2" id="KW-0812">Transmembrane</keyword>
<dbReference type="SUPFAM" id="SSF56436">
    <property type="entry name" value="C-type lectin-like"/>
    <property type="match status" value="1"/>
</dbReference>
<dbReference type="InterPro" id="IPR016187">
    <property type="entry name" value="CTDL_fold"/>
</dbReference>
<keyword evidence="2" id="KW-0472">Membrane</keyword>
<dbReference type="Proteomes" id="UP001165060">
    <property type="component" value="Unassembled WGS sequence"/>
</dbReference>
<protein>
    <recommendedName>
        <fullName evidence="3">C-type lectin domain-containing protein</fullName>
    </recommendedName>
</protein>
<comment type="caution">
    <text evidence="4">The sequence shown here is derived from an EMBL/GenBank/DDBJ whole genome shotgun (WGS) entry which is preliminary data.</text>
</comment>
<gene>
    <name evidence="4" type="ORF">TeGR_g9537</name>
</gene>
<keyword evidence="2" id="KW-1133">Transmembrane helix</keyword>
<dbReference type="InterPro" id="IPR016186">
    <property type="entry name" value="C-type_lectin-like/link_sf"/>
</dbReference>
<sequence length="306" mass="32382">MSESNYVPVSERASGDFGTSLLETGGGTTLGASSSSQPAFPMSSNFTANQRSQYSSSSRLEMPDWAVSLIQKPMVKLGLGVVVLVSFIAIIVGVSGGGGGGDSANASMARAMHLGANCDGMPDMLYGTPVQEHNGHYYQIVGGAYAKITWHDAVRDAGHRCHNGVPGYLVAIESKAENDYVLSLIKGAHTFGQGGNDGECWIGALDMKTEGDFQWFTGNKHTDGETFWEGGNPKTGGGKAVAGKFNYFENAANGFTTGATEPNSSGEEDCVIMRGGHKQDGGTTDGSWNDEACYQRHPFFVVEFDK</sequence>
<evidence type="ECO:0000256" key="1">
    <source>
        <dbReference type="SAM" id="MobiDB-lite"/>
    </source>
</evidence>